<dbReference type="SUPFAM" id="SSF51445">
    <property type="entry name" value="(Trans)glycosidases"/>
    <property type="match status" value="1"/>
</dbReference>
<dbReference type="Pfam" id="PF01183">
    <property type="entry name" value="Glyco_hydro_25"/>
    <property type="match status" value="1"/>
</dbReference>
<keyword evidence="3" id="KW-0326">Glycosidase</keyword>
<name>A0A937G020_9BACT</name>
<dbReference type="PANTHER" id="PTHR34135:SF2">
    <property type="entry name" value="LYSOZYME"/>
    <property type="match status" value="1"/>
</dbReference>
<dbReference type="InterPro" id="IPR017853">
    <property type="entry name" value="GH"/>
</dbReference>
<reference evidence="4" key="1">
    <citation type="submission" date="2021-01" db="EMBL/GenBank/DDBJ databases">
        <title>Fulvivirga kasyanovii gen. nov., sp nov., a novel member of the phylum Bacteroidetes isolated from seawater in a mussel farm.</title>
        <authorList>
            <person name="Zhao L.-H."/>
            <person name="Wang Z.-J."/>
        </authorList>
    </citation>
    <scope>NUCLEOTIDE SEQUENCE</scope>
    <source>
        <strain evidence="4">29W222</strain>
    </source>
</reference>
<dbReference type="Gene3D" id="3.20.20.80">
    <property type="entry name" value="Glycosidases"/>
    <property type="match status" value="1"/>
</dbReference>
<dbReference type="GO" id="GO:0003796">
    <property type="term" value="F:lysozyme activity"/>
    <property type="evidence" value="ECO:0007669"/>
    <property type="project" value="InterPro"/>
</dbReference>
<organism evidence="4 5">
    <name type="scientific">Fulvivirga marina</name>
    <dbReference type="NCBI Taxonomy" id="2494733"/>
    <lineage>
        <taxon>Bacteria</taxon>
        <taxon>Pseudomonadati</taxon>
        <taxon>Bacteroidota</taxon>
        <taxon>Cytophagia</taxon>
        <taxon>Cytophagales</taxon>
        <taxon>Fulvivirgaceae</taxon>
        <taxon>Fulvivirga</taxon>
    </lineage>
</organism>
<dbReference type="PROSITE" id="PS51904">
    <property type="entry name" value="GLYCOSYL_HYDROL_F25_2"/>
    <property type="match status" value="1"/>
</dbReference>
<protein>
    <submittedName>
        <fullName evidence="4">Glycoside hydrolase family 25 protein</fullName>
    </submittedName>
</protein>
<accession>A0A937G020</accession>
<evidence type="ECO:0000256" key="2">
    <source>
        <dbReference type="ARBA" id="ARBA00022801"/>
    </source>
</evidence>
<evidence type="ECO:0000256" key="3">
    <source>
        <dbReference type="ARBA" id="ARBA00023295"/>
    </source>
</evidence>
<comment type="caution">
    <text evidence="4">The sequence shown here is derived from an EMBL/GenBank/DDBJ whole genome shotgun (WGS) entry which is preliminary data.</text>
</comment>
<dbReference type="InterPro" id="IPR018077">
    <property type="entry name" value="Glyco_hydro_fam25_subgr"/>
</dbReference>
<dbReference type="Proteomes" id="UP000614216">
    <property type="component" value="Unassembled WGS sequence"/>
</dbReference>
<dbReference type="PANTHER" id="PTHR34135">
    <property type="entry name" value="LYSOZYME"/>
    <property type="match status" value="1"/>
</dbReference>
<dbReference type="GO" id="GO:0009253">
    <property type="term" value="P:peptidoglycan catabolic process"/>
    <property type="evidence" value="ECO:0007669"/>
    <property type="project" value="InterPro"/>
</dbReference>
<keyword evidence="2 4" id="KW-0378">Hydrolase</keyword>
<gene>
    <name evidence="4" type="ORF">JMN32_06855</name>
</gene>
<dbReference type="GO" id="GO:0016052">
    <property type="term" value="P:carbohydrate catabolic process"/>
    <property type="evidence" value="ECO:0007669"/>
    <property type="project" value="TreeGrafter"/>
</dbReference>
<dbReference type="GO" id="GO:0016998">
    <property type="term" value="P:cell wall macromolecule catabolic process"/>
    <property type="evidence" value="ECO:0007669"/>
    <property type="project" value="InterPro"/>
</dbReference>
<dbReference type="AlphaFoldDB" id="A0A937G020"/>
<proteinExistence type="inferred from homology"/>
<dbReference type="EMBL" id="JAEUGD010000022">
    <property type="protein sequence ID" value="MBL6446021.1"/>
    <property type="molecule type" value="Genomic_DNA"/>
</dbReference>
<dbReference type="InterPro" id="IPR002053">
    <property type="entry name" value="Glyco_hydro_25"/>
</dbReference>
<evidence type="ECO:0000313" key="4">
    <source>
        <dbReference type="EMBL" id="MBL6446021.1"/>
    </source>
</evidence>
<comment type="similarity">
    <text evidence="1">Belongs to the glycosyl hydrolase 25 family.</text>
</comment>
<dbReference type="SMART" id="SM00641">
    <property type="entry name" value="Glyco_25"/>
    <property type="match status" value="1"/>
</dbReference>
<keyword evidence="5" id="KW-1185">Reference proteome</keyword>
<dbReference type="CDD" id="cd06413">
    <property type="entry name" value="GH25_muramidase_1"/>
    <property type="match status" value="1"/>
</dbReference>
<dbReference type="RefSeq" id="WP_202855569.1">
    <property type="nucleotide sequence ID" value="NZ_JAEUGD010000022.1"/>
</dbReference>
<sequence>MRKVFLGIVIAFVLGITGLVLLYTGYIRFNYPDRDEFPVRGIDISHHQGKIRWHELKAELIDFVIIKATEGGDYKDPLFDENWKNSRESGYKTGAYHFYRLCKGGEEQAANFIASVPNEAESLPPTIDLEFGGNCDSGKSRVQIIEEIKVCLGKLEGHFGKTPIIYVTREFYKEYIEGDFLRYPIWIRDIYRQPTLEPNREWLIWQFANRGHLKGIDTYVDLNVLNKENSLFFYKRRIIEE</sequence>
<evidence type="ECO:0000256" key="1">
    <source>
        <dbReference type="ARBA" id="ARBA00010646"/>
    </source>
</evidence>
<evidence type="ECO:0000313" key="5">
    <source>
        <dbReference type="Proteomes" id="UP000614216"/>
    </source>
</evidence>